<dbReference type="PROSITE" id="PS00893">
    <property type="entry name" value="NUDIX_BOX"/>
    <property type="match status" value="1"/>
</dbReference>
<evidence type="ECO:0000313" key="5">
    <source>
        <dbReference type="EMBL" id="SUZ55568.1"/>
    </source>
</evidence>
<dbReference type="Gene3D" id="3.90.79.10">
    <property type="entry name" value="Nucleoside Triphosphate Pyrophosphohydrolase"/>
    <property type="match status" value="1"/>
</dbReference>
<dbReference type="AlphaFoldDB" id="A0A381NP06"/>
<keyword evidence="3" id="KW-0460">Magnesium</keyword>
<dbReference type="Pfam" id="PF14803">
    <property type="entry name" value="Zn_ribbon_Nudix"/>
    <property type="match status" value="1"/>
</dbReference>
<dbReference type="InterPro" id="IPR000086">
    <property type="entry name" value="NUDIX_hydrolase_dom"/>
</dbReference>
<evidence type="ECO:0000256" key="1">
    <source>
        <dbReference type="ARBA" id="ARBA00001946"/>
    </source>
</evidence>
<dbReference type="Pfam" id="PF00293">
    <property type="entry name" value="NUDIX"/>
    <property type="match status" value="1"/>
</dbReference>
<comment type="cofactor">
    <cofactor evidence="1">
        <name>Mg(2+)</name>
        <dbReference type="ChEBI" id="CHEBI:18420"/>
    </cofactor>
</comment>
<dbReference type="InterPro" id="IPR020084">
    <property type="entry name" value="NUDIX_hydrolase_CS"/>
</dbReference>
<organism evidence="5">
    <name type="scientific">marine metagenome</name>
    <dbReference type="NCBI Taxonomy" id="408172"/>
    <lineage>
        <taxon>unclassified sequences</taxon>
        <taxon>metagenomes</taxon>
        <taxon>ecological metagenomes</taxon>
    </lineage>
</organism>
<dbReference type="PRINTS" id="PR00502">
    <property type="entry name" value="NUDIXFAMILY"/>
</dbReference>
<feature type="domain" description="Nudix hydrolase" evidence="4">
    <location>
        <begin position="45"/>
        <end position="169"/>
    </location>
</feature>
<dbReference type="InterPro" id="IPR029401">
    <property type="entry name" value="Nudix_N"/>
</dbReference>
<dbReference type="SUPFAM" id="SSF55811">
    <property type="entry name" value="Nudix"/>
    <property type="match status" value="1"/>
</dbReference>
<evidence type="ECO:0000259" key="4">
    <source>
        <dbReference type="PROSITE" id="PS51462"/>
    </source>
</evidence>
<reference evidence="5" key="1">
    <citation type="submission" date="2018-05" db="EMBL/GenBank/DDBJ databases">
        <authorList>
            <person name="Lanie J.A."/>
            <person name="Ng W.-L."/>
            <person name="Kazmierczak K.M."/>
            <person name="Andrzejewski T.M."/>
            <person name="Davidsen T.M."/>
            <person name="Wayne K.J."/>
            <person name="Tettelin H."/>
            <person name="Glass J.I."/>
            <person name="Rusch D."/>
            <person name="Podicherti R."/>
            <person name="Tsui H.-C.T."/>
            <person name="Winkler M.E."/>
        </authorList>
    </citation>
    <scope>NUCLEOTIDE SEQUENCE</scope>
</reference>
<evidence type="ECO:0000256" key="3">
    <source>
        <dbReference type="ARBA" id="ARBA00022842"/>
    </source>
</evidence>
<keyword evidence="2" id="KW-0378">Hydrolase</keyword>
<dbReference type="EMBL" id="UINC01000448">
    <property type="protein sequence ID" value="SUZ55568.1"/>
    <property type="molecule type" value="Genomic_DNA"/>
</dbReference>
<dbReference type="Gene3D" id="2.20.70.10">
    <property type="match status" value="1"/>
</dbReference>
<dbReference type="PROSITE" id="PS51462">
    <property type="entry name" value="NUDIX"/>
    <property type="match status" value="1"/>
</dbReference>
<dbReference type="InterPro" id="IPR020476">
    <property type="entry name" value="Nudix_hydrolase"/>
</dbReference>
<dbReference type="InterPro" id="IPR015797">
    <property type="entry name" value="NUDIX_hydrolase-like_dom_sf"/>
</dbReference>
<dbReference type="GO" id="GO:0016787">
    <property type="term" value="F:hydrolase activity"/>
    <property type="evidence" value="ECO:0007669"/>
    <property type="project" value="UniProtKB-KW"/>
</dbReference>
<dbReference type="PANTHER" id="PTHR43222:SF2">
    <property type="entry name" value="NUDIX HYDROLASE 23, CHLOROPLASTIC"/>
    <property type="match status" value="1"/>
</dbReference>
<name>A0A381NP06_9ZZZZ</name>
<protein>
    <recommendedName>
        <fullName evidence="4">Nudix hydrolase domain-containing protein</fullName>
    </recommendedName>
</protein>
<accession>A0A381NP06</accession>
<sequence length="178" mass="19978">MQPHEHGSAYRYCPACAQRLESRQLKMGDRKRLVCVGCGNILYLDPKVAVGTIIAMPDTRIVMVRRAIEPGYGLWVFPGGYVDRGEVVSTAAIREAREEAGINIRLDGLVSIYSYPDRPPVIIVYAATAITADLRHDDESLEIATFSESEIPWEELAFRSTREALRDYFHGVIHPHCC</sequence>
<evidence type="ECO:0000256" key="2">
    <source>
        <dbReference type="ARBA" id="ARBA00022801"/>
    </source>
</evidence>
<proteinExistence type="predicted"/>
<dbReference type="PANTHER" id="PTHR43222">
    <property type="entry name" value="NUDIX HYDROLASE 23"/>
    <property type="match status" value="1"/>
</dbReference>
<gene>
    <name evidence="5" type="ORF">METZ01_LOCUS8422</name>
</gene>